<feature type="domain" description="PDZ" evidence="4">
    <location>
        <begin position="834"/>
        <end position="917"/>
    </location>
</feature>
<keyword evidence="1" id="KW-0677">Repeat</keyword>
<keyword evidence="6" id="KW-1185">Reference proteome</keyword>
<dbReference type="EMBL" id="JTDF01021864">
    <property type="protein sequence ID" value="KAF8561281.1"/>
    <property type="molecule type" value="Genomic_DNA"/>
</dbReference>
<feature type="compositionally biased region" description="Low complexity" evidence="2">
    <location>
        <begin position="457"/>
        <end position="468"/>
    </location>
</feature>
<protein>
    <recommendedName>
        <fullName evidence="7">Membrane-associated guanylate kinase, WW and PDZ domain-containing protein</fullName>
    </recommendedName>
</protein>
<accession>A0A8T0D3V4</accession>
<feature type="non-terminal residue" evidence="5">
    <location>
        <position position="1"/>
    </location>
</feature>
<dbReference type="InterPro" id="IPR001202">
    <property type="entry name" value="WW_dom"/>
</dbReference>
<feature type="domain" description="PDZ" evidence="4">
    <location>
        <begin position="127"/>
        <end position="197"/>
    </location>
</feature>
<feature type="domain" description="WW" evidence="3">
    <location>
        <begin position="21"/>
        <end position="54"/>
    </location>
</feature>
<dbReference type="InterPro" id="IPR036020">
    <property type="entry name" value="WW_dom_sf"/>
</dbReference>
<feature type="domain" description="PDZ" evidence="4">
    <location>
        <begin position="712"/>
        <end position="812"/>
    </location>
</feature>
<feature type="region of interest" description="Disordered" evidence="2">
    <location>
        <begin position="457"/>
        <end position="491"/>
    </location>
</feature>
<dbReference type="SUPFAM" id="SSF50156">
    <property type="entry name" value="PDZ domain-like"/>
    <property type="match status" value="5"/>
</dbReference>
<dbReference type="FunFam" id="2.30.42.10:FF:000005">
    <property type="entry name" value="Membrane associated guanylate kinase, WW and PDZ domain containing 1"/>
    <property type="match status" value="1"/>
</dbReference>
<reference evidence="5 6" key="1">
    <citation type="submission" date="2019-07" db="EMBL/GenBank/DDBJ databases">
        <title>Annotation for the trematode Paragonimus westermani.</title>
        <authorList>
            <person name="Choi Y.-J."/>
        </authorList>
    </citation>
    <scope>NUCLEOTIDE SEQUENCE [LARGE SCALE GENOMIC DNA]</scope>
    <source>
        <strain evidence="5">180907_Pwestermani</strain>
    </source>
</reference>
<evidence type="ECO:0000259" key="3">
    <source>
        <dbReference type="PROSITE" id="PS50020"/>
    </source>
</evidence>
<dbReference type="GO" id="GO:0005737">
    <property type="term" value="C:cytoplasm"/>
    <property type="evidence" value="ECO:0007669"/>
    <property type="project" value="TreeGrafter"/>
</dbReference>
<dbReference type="AlphaFoldDB" id="A0A8T0D3V4"/>
<dbReference type="PROSITE" id="PS50020">
    <property type="entry name" value="WW_DOMAIN_2"/>
    <property type="match status" value="1"/>
</dbReference>
<feature type="domain" description="PDZ" evidence="4">
    <location>
        <begin position="606"/>
        <end position="680"/>
    </location>
</feature>
<dbReference type="CDD" id="cd06735">
    <property type="entry name" value="PDZ5_MAGI-1_3-like"/>
    <property type="match status" value="1"/>
</dbReference>
<evidence type="ECO:0000313" key="5">
    <source>
        <dbReference type="EMBL" id="KAF8561281.1"/>
    </source>
</evidence>
<dbReference type="PANTHER" id="PTHR10316">
    <property type="entry name" value="MEMBRANE ASSOCIATED GUANYLATE KINASE-RELATED"/>
    <property type="match status" value="1"/>
</dbReference>
<dbReference type="Proteomes" id="UP000699462">
    <property type="component" value="Unassembled WGS sequence"/>
</dbReference>
<name>A0A8T0D3V4_9TREM</name>
<proteinExistence type="predicted"/>
<dbReference type="Pfam" id="PF00397">
    <property type="entry name" value="WW"/>
    <property type="match status" value="1"/>
</dbReference>
<evidence type="ECO:0000256" key="1">
    <source>
        <dbReference type="ARBA" id="ARBA00022737"/>
    </source>
</evidence>
<dbReference type="SMART" id="SM00228">
    <property type="entry name" value="PDZ"/>
    <property type="match status" value="5"/>
</dbReference>
<dbReference type="CDD" id="cd06733">
    <property type="entry name" value="PDZ3_MAGI-1_3-like"/>
    <property type="match status" value="1"/>
</dbReference>
<dbReference type="SUPFAM" id="SSF51045">
    <property type="entry name" value="WW domain"/>
    <property type="match status" value="1"/>
</dbReference>
<evidence type="ECO:0000259" key="4">
    <source>
        <dbReference type="PROSITE" id="PS50106"/>
    </source>
</evidence>
<dbReference type="Gene3D" id="2.30.42.10">
    <property type="match status" value="5"/>
</dbReference>
<dbReference type="CDD" id="cd06732">
    <property type="entry name" value="PDZ2_MAGI-1_3-like"/>
    <property type="match status" value="1"/>
</dbReference>
<dbReference type="InterPro" id="IPR001478">
    <property type="entry name" value="PDZ"/>
</dbReference>
<evidence type="ECO:0000313" key="6">
    <source>
        <dbReference type="Proteomes" id="UP000699462"/>
    </source>
</evidence>
<evidence type="ECO:0008006" key="7">
    <source>
        <dbReference type="Google" id="ProtNLM"/>
    </source>
</evidence>
<dbReference type="InterPro" id="IPR036034">
    <property type="entry name" value="PDZ_sf"/>
</dbReference>
<dbReference type="SMART" id="SM00456">
    <property type="entry name" value="WW"/>
    <property type="match status" value="1"/>
</dbReference>
<feature type="compositionally biased region" description="Polar residues" evidence="2">
    <location>
        <begin position="222"/>
        <end position="239"/>
    </location>
</feature>
<gene>
    <name evidence="5" type="ORF">P879_06769</name>
</gene>
<dbReference type="PANTHER" id="PTHR10316:SF40">
    <property type="entry name" value="LD27118P"/>
    <property type="match status" value="1"/>
</dbReference>
<feature type="region of interest" description="Disordered" evidence="2">
    <location>
        <begin position="222"/>
        <end position="302"/>
    </location>
</feature>
<comment type="caution">
    <text evidence="5">The sequence shown here is derived from an EMBL/GenBank/DDBJ whole genome shotgun (WGS) entry which is preliminary data.</text>
</comment>
<feature type="compositionally biased region" description="Low complexity" evidence="2">
    <location>
        <begin position="268"/>
        <end position="286"/>
    </location>
</feature>
<dbReference type="OrthoDB" id="66881at2759"/>
<dbReference type="CDD" id="cd00201">
    <property type="entry name" value="WW"/>
    <property type="match status" value="1"/>
</dbReference>
<dbReference type="PROSITE" id="PS01159">
    <property type="entry name" value="WW_DOMAIN_1"/>
    <property type="match status" value="1"/>
</dbReference>
<dbReference type="Gene3D" id="2.20.70.10">
    <property type="match status" value="1"/>
</dbReference>
<feature type="compositionally biased region" description="Polar residues" evidence="2">
    <location>
        <begin position="292"/>
        <end position="302"/>
    </location>
</feature>
<feature type="domain" description="PDZ" evidence="4">
    <location>
        <begin position="323"/>
        <end position="386"/>
    </location>
</feature>
<organism evidence="5 6">
    <name type="scientific">Paragonimus westermani</name>
    <dbReference type="NCBI Taxonomy" id="34504"/>
    <lineage>
        <taxon>Eukaryota</taxon>
        <taxon>Metazoa</taxon>
        <taxon>Spiralia</taxon>
        <taxon>Lophotrochozoa</taxon>
        <taxon>Platyhelminthes</taxon>
        <taxon>Trematoda</taxon>
        <taxon>Digenea</taxon>
        <taxon>Plagiorchiida</taxon>
        <taxon>Troglotremata</taxon>
        <taxon>Troglotrematidae</taxon>
        <taxon>Paragonimus</taxon>
    </lineage>
</organism>
<dbReference type="PROSITE" id="PS50106">
    <property type="entry name" value="PDZ"/>
    <property type="match status" value="5"/>
</dbReference>
<sequence>KLPDPVSYPSAFWTASTDINRPLPYGWEVIRDPKYGTFYIDHIHERTQYEPPTEEDFTKASAVQVKLSHGNVDITNTRDTPSNVLASTEIDLSSTTCSEPRSSSLDGRVSPTTFTTDPNKLLGPLITTTVFKSSRGFGFTIVGGADCDRAGFLQVKHIVPGGPASTTKLAVGDLLVKVNSTNVLGCTHAELVSLLQSIPVGSPVQLTISQAYCLRSDLPESSAHSLSSTMDGPNTSTPRLSVGVDGGTSAVSSGPDHPPVSTNTPRQSSLFSGSSSTASTSTSVLSPRLQHESNPVSSLESVQVTTAPAHVRPRFAQRPEFLKVTILKQPNGFGFTLADHPQGQHVKAILDPVRCGRLQVGDVVVEINDQRVKEVSHAEVVQILKQCLVGQEARLLIQRGGLYTSPSSLFASERRPANQSSTDGKVLPIASAQIDFISETPPVSQSSQEMDYSDFKSVSTTSYKPSSSDLPNSNHTRTLSGGIVEFPPTSPAPVHFRSRTPEPHRTAVDQVTAHSTFGHSPLSVTIPTMDRRQRMQPSDDSVLDFCKLAPVPGSPNPSVQYGSLLRPGRMPPLPQAAPHLSDGQHLRQPTACANRTSFLMLPGEFLVHLQRQSTGFGFNVVGGAEENSQVVIGSLVPGGAAQMSGVVRSGDRLVSINGLRVVGAKHKKVVQLLEQAAHSVGQVTLGLQRQPEVPVNGGQRNAVPQTFRDAVEVVVPRSQRGDGFGFFITNRHPSGLTNGNSDPRSSNKSYIEGEFIAQLVPGSKAERLGLLSVGDQILAVNKVPITGLHHEQVVRLIRESGNHIILTIIPSQASLWVSRPPLTSTSDSVSVEFPVTLTRDSRGFGFSIRGGQEFNQMPLVVLRIAEGGAAQMDGQLKVGDELVEINGHSTVGMSHYQAIRIIQAGGNIMRLAVRRHKRVGKPGNDQVGAVIPAQRHANSVRVKLDRPPPGFGKATTATDQTQRNHHNALRPYSSTKLASCAFTVNRSPLPRQSDHLNWAPIAGRKGYKPLNDPETVNRRNSADLVHSLNGSSRV</sequence>
<evidence type="ECO:0000256" key="2">
    <source>
        <dbReference type="SAM" id="MobiDB-lite"/>
    </source>
</evidence>
<feature type="compositionally biased region" description="Polar residues" evidence="2">
    <location>
        <begin position="469"/>
        <end position="479"/>
    </location>
</feature>
<dbReference type="GO" id="GO:0007165">
    <property type="term" value="P:signal transduction"/>
    <property type="evidence" value="ECO:0007669"/>
    <property type="project" value="TreeGrafter"/>
</dbReference>
<dbReference type="Pfam" id="PF00595">
    <property type="entry name" value="PDZ"/>
    <property type="match status" value="5"/>
</dbReference>